<reference evidence="2" key="2">
    <citation type="submission" date="2023-01" db="EMBL/GenBank/DDBJ databases">
        <authorList>
            <person name="Sun Q."/>
            <person name="Evtushenko L."/>
        </authorList>
    </citation>
    <scope>NUCLEOTIDE SEQUENCE</scope>
    <source>
        <strain evidence="2">VKM Ac-2007</strain>
    </source>
</reference>
<dbReference type="EMBL" id="BSEV01000025">
    <property type="protein sequence ID" value="GLK13779.1"/>
    <property type="molecule type" value="Genomic_DNA"/>
</dbReference>
<proteinExistence type="predicted"/>
<evidence type="ECO:0000256" key="1">
    <source>
        <dbReference type="SAM" id="MobiDB-lite"/>
    </source>
</evidence>
<comment type="caution">
    <text evidence="2">The sequence shown here is derived from an EMBL/GenBank/DDBJ whole genome shotgun (WGS) entry which is preliminary data.</text>
</comment>
<gene>
    <name evidence="2" type="ORF">GCM10017600_71900</name>
</gene>
<dbReference type="AlphaFoldDB" id="A0A9W6MGH8"/>
<accession>A0A9W6MGH8</accession>
<protein>
    <submittedName>
        <fullName evidence="2">Uncharacterized protein</fullName>
    </submittedName>
</protein>
<evidence type="ECO:0000313" key="2">
    <source>
        <dbReference type="EMBL" id="GLK13779.1"/>
    </source>
</evidence>
<organism evidence="2 3">
    <name type="scientific">Streptosporangium carneum</name>
    <dbReference type="NCBI Taxonomy" id="47481"/>
    <lineage>
        <taxon>Bacteria</taxon>
        <taxon>Bacillati</taxon>
        <taxon>Actinomycetota</taxon>
        <taxon>Actinomycetes</taxon>
        <taxon>Streptosporangiales</taxon>
        <taxon>Streptosporangiaceae</taxon>
        <taxon>Streptosporangium</taxon>
    </lineage>
</organism>
<dbReference type="Proteomes" id="UP001143474">
    <property type="component" value="Unassembled WGS sequence"/>
</dbReference>
<evidence type="ECO:0000313" key="3">
    <source>
        <dbReference type="Proteomes" id="UP001143474"/>
    </source>
</evidence>
<feature type="region of interest" description="Disordered" evidence="1">
    <location>
        <begin position="1"/>
        <end position="22"/>
    </location>
</feature>
<keyword evidence="3" id="KW-1185">Reference proteome</keyword>
<name>A0A9W6MGH8_9ACTN</name>
<sequence>MSRPIAYGPVGRGSSSLTSEASTDAVVVAADAEVVKGAVADAAVVKGAVAAPDEKVTAPPAVVKAEAVTAVPADAGVAAAAIGSGRASESRATMAPRRVLITAKRYEPPPGS</sequence>
<reference evidence="2" key="1">
    <citation type="journal article" date="2014" name="Int. J. Syst. Evol. Microbiol.">
        <title>Complete genome sequence of Corynebacterium casei LMG S-19264T (=DSM 44701T), isolated from a smear-ripened cheese.</title>
        <authorList>
            <consortium name="US DOE Joint Genome Institute (JGI-PGF)"/>
            <person name="Walter F."/>
            <person name="Albersmeier A."/>
            <person name="Kalinowski J."/>
            <person name="Ruckert C."/>
        </authorList>
    </citation>
    <scope>NUCLEOTIDE SEQUENCE</scope>
    <source>
        <strain evidence="2">VKM Ac-2007</strain>
    </source>
</reference>